<sequence>MSNDKTNRPGMTSGPSIPIEGPQPRQPFGAGTFPGRDAPGAGMKPDANPFAQVFKSPYGGAQSPEGQGDPTSSFAPSISLPTGGGALRSIGEKFSPNPFTGGGSMSVPVASSPGRGGFGPSLSLSYSSGLGNGPFGLGWMLGVPAISRKTDKGLPEYRDQDPKLERRDTFVLAGVEDLVHALDEQGEVWTQVRDGHRVHRFMPRVEGGFARIERWTSQATGEVHWRTITPDNVTSLYGVTPFGRVSDPGDPKRVFSWLLEESHDDRGNIVVYEYKPEDLAGVDQSALEERPRLAKTSVQAQRYLKRIKYSNATPFVKGGWLFEVVLDYGEHGVMHDDQLEVSPSEVREWSARQDTFSTNRAGFELRTRRLCRRVLMFHHFSAALGPAPYLVASTDFIHDEGPALTRITGVIQRSYRRDDQTEHFEVAQLPTLEFDYSEPIIDPTVHEINDPGTLRNLPAGIDGRQYRLMDLDGEGLPGIVAEQAGQWYFKRGLGDGRFGPMLALPSRPTTLGMAGTQLMDVDGDGRKELVSFVAPARGFFRRTEQEGWGSFRAFSSVPNIDWQDPRLQMIDLCGDGFPDLLIDRGRDFVWYRSKGADGFESPRFVPNPGDDRSKPMVLFSDPRTAIQFADMTGDGLVDIVRIRNGECVYWANLGYGRFGPMIRMRGLSAFAAGNLFDPARVRLADVDGSGATDILYLGDRGATLFRNLCGNGFAAAEQISRFPGVRSVDWAEVVDLKGTGTGHLVWSSSLSSGRGGVLRYIDLMGGQKPHLLIGSRNNMGAETKVAYAPSTKFYLADRRAGKPWATKLPFPVQVVERVESIDHVTRQRYVQHVAYHHGYFDGQEREFRGFGMVESWDTESFEDFSNAGLFSFKQFDAVEEQLHQPPVYTKSWFHTGAFLGAERLEQRFAQEYWAGDAAAFVLPRSVLPSGLNGADAREATRALAGRTLRTEVYALDGSDKEDEPFTVSGANFEVRQVQGRGPNVYGVYLAHDREALSYQYERDPADPRIAHSFVLEVDDYGTALRSAAVVYPRRSFVLDEQGVCHATLSETDVVHLDASDDVLRLGVPVEARSYELHGLPAPGDDAFTWQAIRDAADTANAVAYDGQLSNGIDKRLLTRSRTRYLADDLSAPLAHGVVQSKALAYDSDAMAMTESQRQSVFGGLTGAPTNAELEDEGKYVLADDAWWVRTGHPSYDASKFFAVTSVEDPYGNVYSTTYDAHALLTVSSTDPLGNTASAEHDYRVLGPWQLTDANGNRSQVAFDVLGFVTATAVMGKVGDTDGDTLEDPTSTFEYDLFAWQNTGKPNWAKMRVRETHQDVSTRWLGSYNYFGGAGGVVMTKVQARPGLAPERDGNGELVFVDDVLQYEDTSPSVRWVGNGRVVKDNKGNVLKAYEPYFSSSHIYEDEAELVEQGVTPLMHYDPLGRLIRTDLPNATFSKVEFTPWEHTSYDPNDTVIGSDWHTARISYQGADVGLLAEKRAALLAADHHGTPSVVHLDTLGRPFLSVAHNKDLIGDSEYYTTKSVLDIQGHVLEVIDARDNTAESRTFGMLGQSLVVSSVDAGDRYTLLNALGQPMRNWDSRSQRFSYSYDTLRRPVDRTVSVSSGSEKLLGRIVYGDLLSTPEDTNHVGRVYRVYDGAGVATTVEFDFKGNPLEEQRQLVTSKTTQPDWSALLGESTIAAMATAATSLLDSETFSASSERDAANRVLTAISPDDSEVSYTYDEGGALQAVEVKHRGSSTAQTVVGEISYNARGQRESVVYGSTSSPTTTTTYTYDLETYRLASLTTVRGSDDATLQGLHYHYDPVGNITDIRDTAQETVYFNNSVVEAANSYTYDATYRLIEATGREHSTQGTTQRTDVQITIGAQPMTSDPSAMRRYTQKFTYDEVGNILKMQHIPASGSGWTRYYEYDAYGNRLEKTSAPGDPANGPYTHAYTYDAHGNMTAMPHLSSMVWNHDDELREVAVGTETVYFQYAGGMRSRKYVEKSGATTEERIYIGAFEIYRRSISDTLDLERESLHISDDTGRICIIETKTVDGGSAVGGPTGVWRYQLSNHLGSAATEVDGSGAVISYEEYHSYGTSAYRAVNTSIDVSAKRYRYTGMERDEETGLAYHSARYYAPWLGRWVSADPIGLGDGPNRWMYATDNSATLADKSGTLTTKPGLLEQAEAFIKDPIGEASKRIDGVRRKLNPSPSPNGHGTPFDSLDQLNSQAEGVLELPTTIALGTVAAGEVMAAEIVDESAFGGVAALAEGTEFEPVFNNEVTAEAEAFALLFILMLGALGVGEPAAVNGARTLVGALEGGTPLAGEAIADLRAVATVDGVEVMIAEAEALLPSGLTVAEVGLAESEACAANTIAISRNLQGVGVHAEAITEVEQGLTATDELLEVLMPEIYLTDTVAAGTFEEMVVAMSRSPGSVGILTFETASTDVGHVVNAIVDTAGNVILIDGTGEAMLAELSEFTNLTFHFSP</sequence>
<evidence type="ECO:0000259" key="5">
    <source>
        <dbReference type="Pfam" id="PF12255"/>
    </source>
</evidence>
<keyword evidence="7" id="KW-0328">Glycosyltransferase</keyword>
<keyword evidence="7" id="KW-0808">Transferase</keyword>
<dbReference type="InterPro" id="IPR003284">
    <property type="entry name" value="Sal_SpvB"/>
</dbReference>
<feature type="domain" description="Insecticide toxin TcdB middle/N-terminal" evidence="6">
    <location>
        <begin position="732"/>
        <end position="861"/>
    </location>
</feature>
<dbReference type="Pfam" id="PF03534">
    <property type="entry name" value="SpvB"/>
    <property type="match status" value="1"/>
</dbReference>
<accession>A0A2S9YP50</accession>
<dbReference type="SUPFAM" id="SSF69318">
    <property type="entry name" value="Integrin alpha N-terminal domain"/>
    <property type="match status" value="1"/>
</dbReference>
<evidence type="ECO:0000313" key="7">
    <source>
        <dbReference type="EMBL" id="PRQ06852.1"/>
    </source>
</evidence>
<evidence type="ECO:0000256" key="4">
    <source>
        <dbReference type="SAM" id="MobiDB-lite"/>
    </source>
</evidence>
<feature type="region of interest" description="Disordered" evidence="4">
    <location>
        <begin position="1"/>
        <end position="112"/>
    </location>
</feature>
<keyword evidence="2" id="KW-0964">Secreted</keyword>
<evidence type="ECO:0000313" key="8">
    <source>
        <dbReference type="Proteomes" id="UP000238823"/>
    </source>
</evidence>
<comment type="caution">
    <text evidence="7">The sequence shown here is derived from an EMBL/GenBank/DDBJ whole genome shotgun (WGS) entry which is preliminary data.</text>
</comment>
<dbReference type="InterPro" id="IPR028994">
    <property type="entry name" value="Integrin_alpha_N"/>
</dbReference>
<feature type="domain" description="Insecticide toxin TcdB middle/C-terminal" evidence="5">
    <location>
        <begin position="939"/>
        <end position="1039"/>
    </location>
</feature>
<dbReference type="Gene3D" id="2.180.10.10">
    <property type="entry name" value="RHS repeat-associated core"/>
    <property type="match status" value="2"/>
</dbReference>
<comment type="subcellular location">
    <subcellularLocation>
        <location evidence="1">Secreted</location>
    </subcellularLocation>
</comment>
<dbReference type="PANTHER" id="PTHR32305">
    <property type="match status" value="1"/>
</dbReference>
<dbReference type="InterPro" id="IPR050708">
    <property type="entry name" value="T6SS_VgrG/RHS"/>
</dbReference>
<evidence type="ECO:0000256" key="1">
    <source>
        <dbReference type="ARBA" id="ARBA00004613"/>
    </source>
</evidence>
<name>A0A2S9YP50_9BACT</name>
<organism evidence="7 8">
    <name type="scientific">Enhygromyxa salina</name>
    <dbReference type="NCBI Taxonomy" id="215803"/>
    <lineage>
        <taxon>Bacteria</taxon>
        <taxon>Pseudomonadati</taxon>
        <taxon>Myxococcota</taxon>
        <taxon>Polyangia</taxon>
        <taxon>Nannocystales</taxon>
        <taxon>Nannocystaceae</taxon>
        <taxon>Enhygromyxa</taxon>
    </lineage>
</organism>
<dbReference type="RefSeq" id="WP_106090384.1">
    <property type="nucleotide sequence ID" value="NZ_PVNL01000064.1"/>
</dbReference>
<evidence type="ECO:0000259" key="6">
    <source>
        <dbReference type="Pfam" id="PF12256"/>
    </source>
</evidence>
<dbReference type="Pfam" id="PF12255">
    <property type="entry name" value="TcdB_toxin_midC"/>
    <property type="match status" value="1"/>
</dbReference>
<proteinExistence type="predicted"/>
<evidence type="ECO:0000256" key="3">
    <source>
        <dbReference type="ARBA" id="ARBA00023026"/>
    </source>
</evidence>
<dbReference type="InterPro" id="IPR022385">
    <property type="entry name" value="Rhs_assc_core"/>
</dbReference>
<dbReference type="GO" id="GO:0106274">
    <property type="term" value="F:NAD+-protein-arginine ADP-ribosyltransferase activity"/>
    <property type="evidence" value="ECO:0007669"/>
    <property type="project" value="UniProtKB-EC"/>
</dbReference>
<dbReference type="PANTHER" id="PTHR32305:SF15">
    <property type="entry name" value="PROTEIN RHSA-RELATED"/>
    <property type="match status" value="1"/>
</dbReference>
<evidence type="ECO:0000256" key="2">
    <source>
        <dbReference type="ARBA" id="ARBA00022525"/>
    </source>
</evidence>
<feature type="region of interest" description="Disordered" evidence="4">
    <location>
        <begin position="2185"/>
        <end position="2205"/>
    </location>
</feature>
<dbReference type="GO" id="GO:0005737">
    <property type="term" value="C:cytoplasm"/>
    <property type="evidence" value="ECO:0007669"/>
    <property type="project" value="InterPro"/>
</dbReference>
<protein>
    <submittedName>
        <fullName evidence="7">Mono(ADP-ribosyl)transferase SpvB</fullName>
        <ecNumber evidence="7">2.4.2.31</ecNumber>
    </submittedName>
</protein>
<dbReference type="EMBL" id="PVNL01000064">
    <property type="protein sequence ID" value="PRQ06852.1"/>
    <property type="molecule type" value="Genomic_DNA"/>
</dbReference>
<keyword evidence="3" id="KW-0843">Virulence</keyword>
<feature type="compositionally biased region" description="Polar residues" evidence="4">
    <location>
        <begin position="1"/>
        <end position="15"/>
    </location>
</feature>
<dbReference type="GO" id="GO:0005576">
    <property type="term" value="C:extracellular region"/>
    <property type="evidence" value="ECO:0007669"/>
    <property type="project" value="UniProtKB-SubCell"/>
</dbReference>
<gene>
    <name evidence="7" type="primary">spvB_3</name>
    <name evidence="7" type="ORF">ENSA7_33900</name>
</gene>
<dbReference type="Pfam" id="PF12256">
    <property type="entry name" value="TcdB_toxin_midN"/>
    <property type="match status" value="1"/>
</dbReference>
<reference evidence="7 8" key="1">
    <citation type="submission" date="2018-03" db="EMBL/GenBank/DDBJ databases">
        <title>Draft Genome Sequences of the Obligatory Marine Myxobacteria Enhygromyxa salina SWB007.</title>
        <authorList>
            <person name="Poehlein A."/>
            <person name="Moghaddam J.A."/>
            <person name="Harms H."/>
            <person name="Alanjari M."/>
            <person name="Koenig G.M."/>
            <person name="Daniel R."/>
            <person name="Schaeberle T.F."/>
        </authorList>
    </citation>
    <scope>NUCLEOTIDE SEQUENCE [LARGE SCALE GENOMIC DNA]</scope>
    <source>
        <strain evidence="7 8">SWB007</strain>
    </source>
</reference>
<dbReference type="NCBIfam" id="TIGR03696">
    <property type="entry name" value="Rhs_assc_core"/>
    <property type="match status" value="1"/>
</dbReference>
<dbReference type="OrthoDB" id="173976at2"/>
<feature type="compositionally biased region" description="Polar residues" evidence="4">
    <location>
        <begin position="69"/>
        <end position="80"/>
    </location>
</feature>
<dbReference type="Proteomes" id="UP000238823">
    <property type="component" value="Unassembled WGS sequence"/>
</dbReference>
<dbReference type="InterPro" id="IPR022045">
    <property type="entry name" value="TcdB_toxin_mid/N"/>
</dbReference>
<dbReference type="PRINTS" id="PR01341">
    <property type="entry name" value="SALSPVBPROT"/>
</dbReference>
<dbReference type="InterPro" id="IPR022044">
    <property type="entry name" value="TcdB_toxin_mid/C"/>
</dbReference>
<dbReference type="EC" id="2.4.2.31" evidence="7"/>